<dbReference type="PANTHER" id="PTHR43048:SF3">
    <property type="entry name" value="METHYLMALONYL-COA EPIMERASE, MITOCHONDRIAL"/>
    <property type="match status" value="1"/>
</dbReference>
<evidence type="ECO:0000259" key="3">
    <source>
        <dbReference type="PROSITE" id="PS51819"/>
    </source>
</evidence>
<dbReference type="Proteomes" id="UP001165306">
    <property type="component" value="Unassembled WGS sequence"/>
</dbReference>
<dbReference type="InterPro" id="IPR029068">
    <property type="entry name" value="Glyas_Bleomycin-R_OHBP_Dase"/>
</dbReference>
<dbReference type="Pfam" id="PF13669">
    <property type="entry name" value="Glyoxalase_4"/>
    <property type="match status" value="1"/>
</dbReference>
<proteinExistence type="inferred from homology"/>
<comment type="similarity">
    <text evidence="1">Belongs to the methylmalonyl-CoA epimerase family.</text>
</comment>
<dbReference type="GO" id="GO:0046872">
    <property type="term" value="F:metal ion binding"/>
    <property type="evidence" value="ECO:0007669"/>
    <property type="project" value="UniProtKB-KW"/>
</dbReference>
<keyword evidence="5" id="KW-1185">Reference proteome</keyword>
<dbReference type="GO" id="GO:0046491">
    <property type="term" value="P:L-methylmalonyl-CoA metabolic process"/>
    <property type="evidence" value="ECO:0007669"/>
    <property type="project" value="TreeGrafter"/>
</dbReference>
<evidence type="ECO:0000256" key="1">
    <source>
        <dbReference type="ARBA" id="ARBA00009308"/>
    </source>
</evidence>
<evidence type="ECO:0000256" key="2">
    <source>
        <dbReference type="ARBA" id="ARBA00022723"/>
    </source>
</evidence>
<dbReference type="NCBIfam" id="TIGR03081">
    <property type="entry name" value="metmalonyl_epim"/>
    <property type="match status" value="1"/>
</dbReference>
<sequence length="146" mass="15730">MDVLAPPITILGIHHVGIVVADLAAATETYRRLGFRLLDLIEMPEQGVRLAAFAAGDDYLELLTPLDPESGVARFLAARGDGVHHVAYAVTDLAAALRRLESAGFELVDREPRTGLHGWRVAFIHPRSCNGVLTELVEVAPASEAQ</sequence>
<dbReference type="EC" id="5.1.99.1" evidence="4"/>
<reference evidence="4" key="1">
    <citation type="submission" date="2022-06" db="EMBL/GenBank/DDBJ databases">
        <title>CFH 74404 Thermomicrobiaceae sp.</title>
        <authorList>
            <person name="Ming H."/>
            <person name="Li W.-J."/>
            <person name="Zhao Z."/>
        </authorList>
    </citation>
    <scope>NUCLEOTIDE SEQUENCE</scope>
    <source>
        <strain evidence="4">CFH 74404</strain>
    </source>
</reference>
<dbReference type="PANTHER" id="PTHR43048">
    <property type="entry name" value="METHYLMALONYL-COA EPIMERASE"/>
    <property type="match status" value="1"/>
</dbReference>
<accession>A0AA42BAS7</accession>
<gene>
    <name evidence="4" type="primary">mce</name>
    <name evidence="4" type="ORF">NET02_07185</name>
</gene>
<name>A0AA42BAS7_9BACT</name>
<organism evidence="4 5">
    <name type="scientific">Thermalbibacter longus</name>
    <dbReference type="NCBI Taxonomy" id="2951981"/>
    <lineage>
        <taxon>Bacteria</taxon>
        <taxon>Pseudomonadati</taxon>
        <taxon>Thermomicrobiota</taxon>
        <taxon>Thermomicrobia</taxon>
        <taxon>Thermomicrobiales</taxon>
        <taxon>Thermomicrobiaceae</taxon>
        <taxon>Thermalbibacter</taxon>
    </lineage>
</organism>
<comment type="caution">
    <text evidence="4">The sequence shown here is derived from an EMBL/GenBank/DDBJ whole genome shotgun (WGS) entry which is preliminary data.</text>
</comment>
<dbReference type="GO" id="GO:0004493">
    <property type="term" value="F:methylmalonyl-CoA epimerase activity"/>
    <property type="evidence" value="ECO:0007669"/>
    <property type="project" value="UniProtKB-EC"/>
</dbReference>
<dbReference type="AlphaFoldDB" id="A0AA42BAS7"/>
<protein>
    <submittedName>
        <fullName evidence="4">Methylmalonyl-CoA epimerase</fullName>
        <ecNumber evidence="4">5.1.99.1</ecNumber>
    </submittedName>
</protein>
<dbReference type="SUPFAM" id="SSF54593">
    <property type="entry name" value="Glyoxalase/Bleomycin resistance protein/Dihydroxybiphenyl dioxygenase"/>
    <property type="match status" value="1"/>
</dbReference>
<dbReference type="PROSITE" id="PS51819">
    <property type="entry name" value="VOC"/>
    <property type="match status" value="1"/>
</dbReference>
<keyword evidence="2" id="KW-0479">Metal-binding</keyword>
<evidence type="ECO:0000313" key="4">
    <source>
        <dbReference type="EMBL" id="MCM8748920.1"/>
    </source>
</evidence>
<dbReference type="InterPro" id="IPR051785">
    <property type="entry name" value="MMCE/EMCE_epimerase"/>
</dbReference>
<dbReference type="EMBL" id="JAMSLR010000004">
    <property type="protein sequence ID" value="MCM8748920.1"/>
    <property type="molecule type" value="Genomic_DNA"/>
</dbReference>
<keyword evidence="4" id="KW-0413">Isomerase</keyword>
<dbReference type="InterPro" id="IPR017515">
    <property type="entry name" value="MeMalonyl-CoA_epimerase"/>
</dbReference>
<dbReference type="CDD" id="cd07249">
    <property type="entry name" value="MMCE"/>
    <property type="match status" value="1"/>
</dbReference>
<evidence type="ECO:0000313" key="5">
    <source>
        <dbReference type="Proteomes" id="UP001165306"/>
    </source>
</evidence>
<dbReference type="Gene3D" id="3.10.180.10">
    <property type="entry name" value="2,3-Dihydroxybiphenyl 1,2-Dioxygenase, domain 1"/>
    <property type="match status" value="1"/>
</dbReference>
<feature type="domain" description="VOC" evidence="3">
    <location>
        <begin position="12"/>
        <end position="139"/>
    </location>
</feature>
<dbReference type="InterPro" id="IPR037523">
    <property type="entry name" value="VOC_core"/>
</dbReference>
<dbReference type="RefSeq" id="WP_284056701.1">
    <property type="nucleotide sequence ID" value="NZ_JAMSLR010000004.1"/>
</dbReference>